<keyword evidence="2" id="KW-0378">Hydrolase</keyword>
<dbReference type="SUPFAM" id="SSF53474">
    <property type="entry name" value="alpha/beta-Hydrolases"/>
    <property type="match status" value="1"/>
</dbReference>
<protein>
    <submittedName>
        <fullName evidence="2">Alpha/beta hydrolase</fullName>
    </submittedName>
</protein>
<dbReference type="RefSeq" id="WP_212531544.1">
    <property type="nucleotide sequence ID" value="NZ_JAGSOG010000179.1"/>
</dbReference>
<accession>A0A941IR81</accession>
<organism evidence="2 3">
    <name type="scientific">Actinospica durhamensis</name>
    <dbReference type="NCBI Taxonomy" id="1508375"/>
    <lineage>
        <taxon>Bacteria</taxon>
        <taxon>Bacillati</taxon>
        <taxon>Actinomycetota</taxon>
        <taxon>Actinomycetes</taxon>
        <taxon>Catenulisporales</taxon>
        <taxon>Actinospicaceae</taxon>
        <taxon>Actinospica</taxon>
    </lineage>
</organism>
<dbReference type="InterPro" id="IPR000073">
    <property type="entry name" value="AB_hydrolase_1"/>
</dbReference>
<dbReference type="Gene3D" id="3.40.50.1820">
    <property type="entry name" value="alpha/beta hydrolase"/>
    <property type="match status" value="1"/>
</dbReference>
<evidence type="ECO:0000313" key="3">
    <source>
        <dbReference type="Proteomes" id="UP000675781"/>
    </source>
</evidence>
<dbReference type="InterPro" id="IPR050471">
    <property type="entry name" value="AB_hydrolase"/>
</dbReference>
<dbReference type="PRINTS" id="PR00111">
    <property type="entry name" value="ABHYDROLASE"/>
</dbReference>
<proteinExistence type="predicted"/>
<dbReference type="EMBL" id="JAGSOG010000179">
    <property type="protein sequence ID" value="MBR7837074.1"/>
    <property type="molecule type" value="Genomic_DNA"/>
</dbReference>
<name>A0A941IR81_9ACTN</name>
<sequence length="254" mass="27596">MGELIETGAIRIYHEVHGSGEPVVLLHGGMASIDLWQAQTAALSPHYRVYLPERRGHGRTPDVPGPITYELMAADTVAYLDRMELARVDLVGWSDGALIAALVALAHPDRVRKLVLIGQYFNPDGQRPEARVLQESFARNPPAMLKDLYATLSPDGPDHFGLVFAKMLHMLETEPNIALETLAQISAPTLIMQGDDDAVTVEHSAAAARAIPDAQLAVLPGTTHAAPLEKPDLINRLILDFLADTQTPKLMPLS</sequence>
<dbReference type="PANTHER" id="PTHR43433:SF1">
    <property type="entry name" value="BLL5160 PROTEIN"/>
    <property type="match status" value="1"/>
</dbReference>
<gene>
    <name evidence="2" type="ORF">KDL01_27605</name>
</gene>
<keyword evidence="3" id="KW-1185">Reference proteome</keyword>
<evidence type="ECO:0000313" key="2">
    <source>
        <dbReference type="EMBL" id="MBR7837074.1"/>
    </source>
</evidence>
<feature type="domain" description="AB hydrolase-1" evidence="1">
    <location>
        <begin position="23"/>
        <end position="235"/>
    </location>
</feature>
<dbReference type="GO" id="GO:0016787">
    <property type="term" value="F:hydrolase activity"/>
    <property type="evidence" value="ECO:0007669"/>
    <property type="project" value="UniProtKB-KW"/>
</dbReference>
<dbReference type="Pfam" id="PF12697">
    <property type="entry name" value="Abhydrolase_6"/>
    <property type="match status" value="1"/>
</dbReference>
<dbReference type="PANTHER" id="PTHR43433">
    <property type="entry name" value="HYDROLASE, ALPHA/BETA FOLD FAMILY PROTEIN"/>
    <property type="match status" value="1"/>
</dbReference>
<dbReference type="Proteomes" id="UP000675781">
    <property type="component" value="Unassembled WGS sequence"/>
</dbReference>
<dbReference type="InterPro" id="IPR029058">
    <property type="entry name" value="AB_hydrolase_fold"/>
</dbReference>
<reference evidence="2" key="1">
    <citation type="submission" date="2021-04" db="EMBL/GenBank/DDBJ databases">
        <title>Genome based classification of Actinospica acidithermotolerans sp. nov., an actinobacterium isolated from an Indonesian hot spring.</title>
        <authorList>
            <person name="Kusuma A.B."/>
            <person name="Putra K.E."/>
            <person name="Nafisah S."/>
            <person name="Loh J."/>
            <person name="Nouioui I."/>
            <person name="Goodfellow M."/>
        </authorList>
    </citation>
    <scope>NUCLEOTIDE SEQUENCE</scope>
    <source>
        <strain evidence="2">CSCA 57</strain>
    </source>
</reference>
<comment type="caution">
    <text evidence="2">The sequence shown here is derived from an EMBL/GenBank/DDBJ whole genome shotgun (WGS) entry which is preliminary data.</text>
</comment>
<evidence type="ECO:0000259" key="1">
    <source>
        <dbReference type="Pfam" id="PF12697"/>
    </source>
</evidence>
<dbReference type="AlphaFoldDB" id="A0A941IR81"/>